<keyword evidence="2" id="KW-1185">Reference proteome</keyword>
<dbReference type="RefSeq" id="WP_018706054.1">
    <property type="nucleotide sequence ID" value="NZ_BOQT01000006.1"/>
</dbReference>
<protein>
    <submittedName>
        <fullName evidence="1">Uncharacterized protein</fullName>
    </submittedName>
</protein>
<sequence length="42" mass="5054">MTQSELYQLLVDTHEKVKQAEELELRELISEIIRMIESEYSQ</sequence>
<name>A0ABQ4K7X3_9BACI</name>
<dbReference type="Proteomes" id="UP000680279">
    <property type="component" value="Unassembled WGS sequence"/>
</dbReference>
<organism evidence="1 2">
    <name type="scientific">Siminovitchia fordii</name>
    <dbReference type="NCBI Taxonomy" id="254759"/>
    <lineage>
        <taxon>Bacteria</taxon>
        <taxon>Bacillati</taxon>
        <taxon>Bacillota</taxon>
        <taxon>Bacilli</taxon>
        <taxon>Bacillales</taxon>
        <taxon>Bacillaceae</taxon>
        <taxon>Siminovitchia</taxon>
    </lineage>
</organism>
<proteinExistence type="predicted"/>
<evidence type="ECO:0000313" key="2">
    <source>
        <dbReference type="Proteomes" id="UP000680279"/>
    </source>
</evidence>
<evidence type="ECO:0000313" key="1">
    <source>
        <dbReference type="EMBL" id="GIN20938.1"/>
    </source>
</evidence>
<dbReference type="EMBL" id="BOQT01000006">
    <property type="protein sequence ID" value="GIN20938.1"/>
    <property type="molecule type" value="Genomic_DNA"/>
</dbReference>
<gene>
    <name evidence="1" type="ORF">J1TS3_20720</name>
</gene>
<comment type="caution">
    <text evidence="1">The sequence shown here is derived from an EMBL/GenBank/DDBJ whole genome shotgun (WGS) entry which is preliminary data.</text>
</comment>
<reference evidence="1 2" key="1">
    <citation type="submission" date="2021-03" db="EMBL/GenBank/DDBJ databases">
        <title>Antimicrobial resistance genes in bacteria isolated from Japanese honey, and their potential for conferring macrolide and lincosamide resistance in the American foulbrood pathogen Paenibacillus larvae.</title>
        <authorList>
            <person name="Okamoto M."/>
            <person name="Kumagai M."/>
            <person name="Kanamori H."/>
            <person name="Takamatsu D."/>
        </authorList>
    </citation>
    <scope>NUCLEOTIDE SEQUENCE [LARGE SCALE GENOMIC DNA]</scope>
    <source>
        <strain evidence="1 2">J1TS3</strain>
    </source>
</reference>
<accession>A0ABQ4K7X3</accession>